<feature type="region of interest" description="Disordered" evidence="2">
    <location>
        <begin position="231"/>
        <end position="457"/>
    </location>
</feature>
<dbReference type="PROSITE" id="PS50158">
    <property type="entry name" value="ZF_CCHC"/>
    <property type="match status" value="2"/>
</dbReference>
<feature type="compositionally biased region" description="Polar residues" evidence="2">
    <location>
        <begin position="231"/>
        <end position="240"/>
    </location>
</feature>
<reference evidence="5" key="1">
    <citation type="submission" date="2025-08" db="UniProtKB">
        <authorList>
            <consortium name="RefSeq"/>
        </authorList>
    </citation>
    <scope>IDENTIFICATION</scope>
    <source>
        <strain evidence="5">S238N-H82</strain>
        <tissue evidence="5">Testes</tissue>
    </source>
</reference>
<feature type="compositionally biased region" description="Basic residues" evidence="2">
    <location>
        <begin position="377"/>
        <end position="387"/>
    </location>
</feature>
<feature type="domain" description="CCHC-type" evidence="3">
    <location>
        <begin position="202"/>
        <end position="216"/>
    </location>
</feature>
<dbReference type="GO" id="GO:0002218">
    <property type="term" value="P:activation of innate immune response"/>
    <property type="evidence" value="ECO:0007669"/>
    <property type="project" value="InterPro"/>
</dbReference>
<dbReference type="SUPFAM" id="SSF57756">
    <property type="entry name" value="Retrovirus zinc finger-like domains"/>
    <property type="match status" value="1"/>
</dbReference>
<dbReference type="GO" id="GO:0003690">
    <property type="term" value="F:double-stranded DNA binding"/>
    <property type="evidence" value="ECO:0007669"/>
    <property type="project" value="InterPro"/>
</dbReference>
<dbReference type="Gene3D" id="4.10.60.10">
    <property type="entry name" value="Zinc finger, CCHC-type"/>
    <property type="match status" value="1"/>
</dbReference>
<evidence type="ECO:0000256" key="1">
    <source>
        <dbReference type="PROSITE-ProRule" id="PRU00047"/>
    </source>
</evidence>
<organism evidence="4 5">
    <name type="scientific">Branchiostoma floridae</name>
    <name type="common">Florida lancelet</name>
    <name type="synonym">Amphioxus</name>
    <dbReference type="NCBI Taxonomy" id="7739"/>
    <lineage>
        <taxon>Eukaryota</taxon>
        <taxon>Metazoa</taxon>
        <taxon>Chordata</taxon>
        <taxon>Cephalochordata</taxon>
        <taxon>Leptocardii</taxon>
        <taxon>Amphioxiformes</taxon>
        <taxon>Branchiostomatidae</taxon>
        <taxon>Branchiostoma</taxon>
    </lineage>
</organism>
<keyword evidence="1" id="KW-0479">Metal-binding</keyword>
<dbReference type="InterPro" id="IPR042509">
    <property type="entry name" value="ZCCHC3"/>
</dbReference>
<feature type="compositionally biased region" description="Polar residues" evidence="2">
    <location>
        <begin position="291"/>
        <end position="307"/>
    </location>
</feature>
<dbReference type="KEGG" id="bfo:118408802"/>
<evidence type="ECO:0000313" key="4">
    <source>
        <dbReference type="Proteomes" id="UP000001554"/>
    </source>
</evidence>
<dbReference type="AlphaFoldDB" id="A0A9J7KIW4"/>
<keyword evidence="4" id="KW-1185">Reference proteome</keyword>
<feature type="compositionally biased region" description="Basic and acidic residues" evidence="2">
    <location>
        <begin position="409"/>
        <end position="424"/>
    </location>
</feature>
<evidence type="ECO:0000259" key="3">
    <source>
        <dbReference type="PROSITE" id="PS50158"/>
    </source>
</evidence>
<dbReference type="PANTHER" id="PTHR22639">
    <property type="entry name" value="GAG-RELATED PROTEIN"/>
    <property type="match status" value="1"/>
</dbReference>
<evidence type="ECO:0000313" key="5">
    <source>
        <dbReference type="RefSeq" id="XP_035665554.1"/>
    </source>
</evidence>
<feature type="compositionally biased region" description="Polar residues" evidence="2">
    <location>
        <begin position="253"/>
        <end position="266"/>
    </location>
</feature>
<dbReference type="GO" id="GO:0008270">
    <property type="term" value="F:zinc ion binding"/>
    <property type="evidence" value="ECO:0007669"/>
    <property type="project" value="UniProtKB-KW"/>
</dbReference>
<dbReference type="RefSeq" id="XP_035665554.1">
    <property type="nucleotide sequence ID" value="XM_035809661.1"/>
</dbReference>
<evidence type="ECO:0000256" key="2">
    <source>
        <dbReference type="SAM" id="MobiDB-lite"/>
    </source>
</evidence>
<dbReference type="Pfam" id="PF00098">
    <property type="entry name" value="zf-CCHC"/>
    <property type="match status" value="1"/>
</dbReference>
<name>A0A9J7KIW4_BRAFL</name>
<protein>
    <submittedName>
        <fullName evidence="5">Uncharacterized protein LOC118408802</fullName>
    </submittedName>
</protein>
<feature type="compositionally biased region" description="Basic residues" evidence="2">
    <location>
        <begin position="448"/>
        <end position="457"/>
    </location>
</feature>
<sequence>MPTVSKFTRQRSVKVTFLQVEDAQFSDAIELLKKHGVNPLTDIVGIQRRTRGVCEITFKSQSSLAKVSPRLTYDSAVDVELYGSGLTVITAFGIPVEMDDNFIRHRLREFGTVEDSRFLTYANQGFPEILTGTRQYRMKITKHIPNSIRIGSELVTFRYNGQPRICHRCGSDEHFVAACTAVKCTRCFEIGHLATDCDQDIKCNICGGEGHSARSCQLSFANRLNVTTSWTKITPTQPNDKSVKKPVTPGENEYTSQSSVQDNTPTVPKVVVSTAEPQNGVVSTPEPPNGVVSTPESPNGVVSTPESQDGGKEPPGGETDMEDAEDLVTSQTDGLLLKLDDSGDISAEYETDEESVNKRPLPSSQSDSDDADTSARRTGKATGKKIKKDADASPSESDDSDTSARRNGRAVEKKSKKDADEKGTTKTLPSPGKALVSYKTKVVPSSSLRKKGRKGPK</sequence>
<dbReference type="InterPro" id="IPR001878">
    <property type="entry name" value="Znf_CCHC"/>
</dbReference>
<dbReference type="PANTHER" id="PTHR22639:SF3">
    <property type="entry name" value="ZINC FINGER CCHC DOMAIN-CONTAINING PROTEIN 3"/>
    <property type="match status" value="1"/>
</dbReference>
<dbReference type="GO" id="GO:0003723">
    <property type="term" value="F:RNA binding"/>
    <property type="evidence" value="ECO:0007669"/>
    <property type="project" value="InterPro"/>
</dbReference>
<dbReference type="SMART" id="SM00343">
    <property type="entry name" value="ZnF_C2HC"/>
    <property type="match status" value="3"/>
</dbReference>
<dbReference type="InterPro" id="IPR036875">
    <property type="entry name" value="Znf_CCHC_sf"/>
</dbReference>
<keyword evidence="1" id="KW-0862">Zinc</keyword>
<dbReference type="OMA" id="ARTECKS"/>
<gene>
    <name evidence="5" type="primary">LOC118408802</name>
</gene>
<accession>A0A9J7KIW4</accession>
<dbReference type="OrthoDB" id="3863715at2759"/>
<feature type="domain" description="CCHC-type" evidence="3">
    <location>
        <begin position="183"/>
        <end position="199"/>
    </location>
</feature>
<keyword evidence="1" id="KW-0863">Zinc-finger</keyword>
<dbReference type="GeneID" id="118408802"/>
<proteinExistence type="predicted"/>
<dbReference type="Proteomes" id="UP000001554">
    <property type="component" value="Unplaced"/>
</dbReference>